<dbReference type="SMART" id="SM00421">
    <property type="entry name" value="HTH_LUXR"/>
    <property type="match status" value="1"/>
</dbReference>
<dbReference type="KEGG" id="hfv:R50_1295"/>
<feature type="domain" description="HTH luxR-type" evidence="8">
    <location>
        <begin position="150"/>
        <end position="215"/>
    </location>
</feature>
<evidence type="ECO:0000259" key="9">
    <source>
        <dbReference type="PROSITE" id="PS50110"/>
    </source>
</evidence>
<gene>
    <name evidence="10" type="primary">devR</name>
    <name evidence="10" type="ORF">R50_1295</name>
</gene>
<dbReference type="InterPro" id="IPR001789">
    <property type="entry name" value="Sig_transdc_resp-reg_receiver"/>
</dbReference>
<dbReference type="InterPro" id="IPR058245">
    <property type="entry name" value="NreC/VraR/RcsB-like_REC"/>
</dbReference>
<keyword evidence="5" id="KW-0804">Transcription</keyword>
<name>A0A6F8ZFZ4_9FIRM</name>
<dbReference type="SMART" id="SM00448">
    <property type="entry name" value="REC"/>
    <property type="match status" value="1"/>
</dbReference>
<evidence type="ECO:0000256" key="3">
    <source>
        <dbReference type="ARBA" id="ARBA00023015"/>
    </source>
</evidence>
<evidence type="ECO:0000256" key="4">
    <source>
        <dbReference type="ARBA" id="ARBA00023125"/>
    </source>
</evidence>
<dbReference type="PRINTS" id="PR00038">
    <property type="entry name" value="HTHLUXR"/>
</dbReference>
<evidence type="ECO:0000256" key="7">
    <source>
        <dbReference type="PROSITE-ProRule" id="PRU00169"/>
    </source>
</evidence>
<dbReference type="InterPro" id="IPR016032">
    <property type="entry name" value="Sig_transdc_resp-reg_C-effctor"/>
</dbReference>
<dbReference type="CDD" id="cd17535">
    <property type="entry name" value="REC_NarL-like"/>
    <property type="match status" value="1"/>
</dbReference>
<feature type="domain" description="Response regulatory" evidence="9">
    <location>
        <begin position="9"/>
        <end position="124"/>
    </location>
</feature>
<dbReference type="InterPro" id="IPR039420">
    <property type="entry name" value="WalR-like"/>
</dbReference>
<dbReference type="GO" id="GO:0003677">
    <property type="term" value="F:DNA binding"/>
    <property type="evidence" value="ECO:0007669"/>
    <property type="project" value="UniProtKB-KW"/>
</dbReference>
<dbReference type="Gene3D" id="3.40.50.2300">
    <property type="match status" value="1"/>
</dbReference>
<keyword evidence="3" id="KW-0805">Transcription regulation</keyword>
<evidence type="ECO:0000256" key="5">
    <source>
        <dbReference type="ARBA" id="ARBA00023163"/>
    </source>
</evidence>
<proteinExistence type="predicted"/>
<dbReference type="SUPFAM" id="SSF52172">
    <property type="entry name" value="CheY-like"/>
    <property type="match status" value="1"/>
</dbReference>
<evidence type="ECO:0000256" key="6">
    <source>
        <dbReference type="ARBA" id="ARBA00024867"/>
    </source>
</evidence>
<dbReference type="SUPFAM" id="SSF46894">
    <property type="entry name" value="C-terminal effector domain of the bipartite response regulators"/>
    <property type="match status" value="1"/>
</dbReference>
<dbReference type="InterPro" id="IPR000792">
    <property type="entry name" value="Tscrpt_reg_LuxR_C"/>
</dbReference>
<dbReference type="AlphaFoldDB" id="A0A6F8ZFZ4"/>
<dbReference type="PROSITE" id="PS50043">
    <property type="entry name" value="HTH_LUXR_2"/>
    <property type="match status" value="1"/>
</dbReference>
<dbReference type="PANTHER" id="PTHR43214:SF24">
    <property type="entry name" value="TRANSCRIPTIONAL REGULATORY PROTEIN NARL-RELATED"/>
    <property type="match status" value="1"/>
</dbReference>
<evidence type="ECO:0000259" key="8">
    <source>
        <dbReference type="PROSITE" id="PS50043"/>
    </source>
</evidence>
<dbReference type="EMBL" id="LR778114">
    <property type="protein sequence ID" value="CAB1128801.1"/>
    <property type="molecule type" value="Genomic_DNA"/>
</dbReference>
<dbReference type="InterPro" id="IPR011006">
    <property type="entry name" value="CheY-like_superfamily"/>
</dbReference>
<dbReference type="PROSITE" id="PS00622">
    <property type="entry name" value="HTH_LUXR_1"/>
    <property type="match status" value="1"/>
</dbReference>
<evidence type="ECO:0000256" key="1">
    <source>
        <dbReference type="ARBA" id="ARBA00018672"/>
    </source>
</evidence>
<protein>
    <recommendedName>
        <fullName evidence="1">Stage 0 sporulation protein A homolog</fullName>
    </recommendedName>
</protein>
<dbReference type="PROSITE" id="PS50110">
    <property type="entry name" value="RESPONSE_REGULATORY"/>
    <property type="match status" value="1"/>
</dbReference>
<feature type="modified residue" description="4-aspartylphosphate" evidence="7">
    <location>
        <position position="59"/>
    </location>
</feature>
<dbReference type="GO" id="GO:0006355">
    <property type="term" value="P:regulation of DNA-templated transcription"/>
    <property type="evidence" value="ECO:0007669"/>
    <property type="project" value="InterPro"/>
</dbReference>
<evidence type="ECO:0000313" key="10">
    <source>
        <dbReference type="EMBL" id="CAB1128801.1"/>
    </source>
</evidence>
<accession>A0A6F8ZFZ4</accession>
<dbReference type="Pfam" id="PF00072">
    <property type="entry name" value="Response_reg"/>
    <property type="match status" value="1"/>
</dbReference>
<evidence type="ECO:0000313" key="11">
    <source>
        <dbReference type="Proteomes" id="UP000503399"/>
    </source>
</evidence>
<keyword evidence="4 10" id="KW-0238">DNA-binding</keyword>
<dbReference type="Pfam" id="PF00196">
    <property type="entry name" value="GerE"/>
    <property type="match status" value="1"/>
</dbReference>
<organism evidence="10 11">
    <name type="scientific">Candidatus Hydrogenisulfobacillus filiaventi</name>
    <dbReference type="NCBI Taxonomy" id="2707344"/>
    <lineage>
        <taxon>Bacteria</taxon>
        <taxon>Bacillati</taxon>
        <taxon>Bacillota</taxon>
        <taxon>Clostridia</taxon>
        <taxon>Eubacteriales</taxon>
        <taxon>Clostridiales Family XVII. Incertae Sedis</taxon>
        <taxon>Candidatus Hydrogenisulfobacillus</taxon>
    </lineage>
</organism>
<dbReference type="GO" id="GO:0000160">
    <property type="term" value="P:phosphorelay signal transduction system"/>
    <property type="evidence" value="ECO:0007669"/>
    <property type="project" value="InterPro"/>
</dbReference>
<keyword evidence="2 7" id="KW-0597">Phosphoprotein</keyword>
<reference evidence="10 11" key="1">
    <citation type="submission" date="2020-02" db="EMBL/GenBank/DDBJ databases">
        <authorList>
            <person name="Hogendoorn C."/>
        </authorList>
    </citation>
    <scope>NUCLEOTIDE SEQUENCE [LARGE SCALE GENOMIC DNA]</scope>
    <source>
        <strain evidence="10">R501</strain>
    </source>
</reference>
<keyword evidence="11" id="KW-1185">Reference proteome</keyword>
<dbReference type="CDD" id="cd06170">
    <property type="entry name" value="LuxR_C_like"/>
    <property type="match status" value="1"/>
</dbReference>
<evidence type="ECO:0000256" key="2">
    <source>
        <dbReference type="ARBA" id="ARBA00022553"/>
    </source>
</evidence>
<dbReference type="PANTHER" id="PTHR43214">
    <property type="entry name" value="TWO-COMPONENT RESPONSE REGULATOR"/>
    <property type="match status" value="1"/>
</dbReference>
<dbReference type="Proteomes" id="UP000503399">
    <property type="component" value="Chromosome"/>
</dbReference>
<comment type="function">
    <text evidence="6">May play the central regulatory role in sporulation. It may be an element of the effector pathway responsible for the activation of sporulation genes in response to nutritional stress. Spo0A may act in concert with spo0H (a sigma factor) to control the expression of some genes that are critical to the sporulation process.</text>
</comment>
<sequence length="217" mass="23739">MSEEGKKIRVAIVDDHEVVRVGLRSMIERQPDMEFVGEAATAQEALRLIPGRTDVAILDIRLPDQSGIEVCRQVKAEDPDVSVIMLTSFGDDDVLFQSLLAGAAGYLLKETRGRAVIDAIRTVASGGSLLDPGVAEKVLSRIRHANVNAKENPLDTLTSQERRILELIAEGKTNKEIGEIVFLSDKTVKHYVSNILSKLGLSRRSEAAAFLARHEKA</sequence>